<dbReference type="PANTHER" id="PTHR45695:SF9">
    <property type="entry name" value="LEUCOKININ RECEPTOR"/>
    <property type="match status" value="1"/>
</dbReference>
<keyword evidence="4 8" id="KW-0297">G-protein coupled receptor</keyword>
<protein>
    <recommendedName>
        <fullName evidence="10">G-protein coupled receptors family 1 profile domain-containing protein</fullName>
    </recommendedName>
</protein>
<comment type="caution">
    <text evidence="11">The sequence shown here is derived from an EMBL/GenBank/DDBJ whole genome shotgun (WGS) entry which is preliminary data.</text>
</comment>
<evidence type="ECO:0000256" key="9">
    <source>
        <dbReference type="SAM" id="Phobius"/>
    </source>
</evidence>
<keyword evidence="7 8" id="KW-0807">Transducer</keyword>
<feature type="transmembrane region" description="Helical" evidence="9">
    <location>
        <begin position="12"/>
        <end position="29"/>
    </location>
</feature>
<gene>
    <name evidence="11" type="ORF">pdam_00002792</name>
</gene>
<name>A0A3M6TTV7_POCDA</name>
<dbReference type="InterPro" id="IPR000276">
    <property type="entry name" value="GPCR_Rhodpsn"/>
</dbReference>
<comment type="similarity">
    <text evidence="8">Belongs to the G-protein coupled receptor 1 family.</text>
</comment>
<evidence type="ECO:0000256" key="5">
    <source>
        <dbReference type="ARBA" id="ARBA00023136"/>
    </source>
</evidence>
<keyword evidence="5 9" id="KW-0472">Membrane</keyword>
<dbReference type="PRINTS" id="PR00237">
    <property type="entry name" value="GPCRRHODOPSN"/>
</dbReference>
<keyword evidence="12" id="KW-1185">Reference proteome</keyword>
<evidence type="ECO:0000256" key="8">
    <source>
        <dbReference type="RuleBase" id="RU000688"/>
    </source>
</evidence>
<dbReference type="InterPro" id="IPR017452">
    <property type="entry name" value="GPCR_Rhodpsn_7TM"/>
</dbReference>
<organism evidence="11 12">
    <name type="scientific">Pocillopora damicornis</name>
    <name type="common">Cauliflower coral</name>
    <name type="synonym">Millepora damicornis</name>
    <dbReference type="NCBI Taxonomy" id="46731"/>
    <lineage>
        <taxon>Eukaryota</taxon>
        <taxon>Metazoa</taxon>
        <taxon>Cnidaria</taxon>
        <taxon>Anthozoa</taxon>
        <taxon>Hexacorallia</taxon>
        <taxon>Scleractinia</taxon>
        <taxon>Astrocoeniina</taxon>
        <taxon>Pocilloporidae</taxon>
        <taxon>Pocillopora</taxon>
    </lineage>
</organism>
<dbReference type="PANTHER" id="PTHR45695">
    <property type="entry name" value="LEUCOKININ RECEPTOR-RELATED"/>
    <property type="match status" value="1"/>
</dbReference>
<evidence type="ECO:0000256" key="6">
    <source>
        <dbReference type="ARBA" id="ARBA00023170"/>
    </source>
</evidence>
<dbReference type="Proteomes" id="UP000275408">
    <property type="component" value="Unassembled WGS sequence"/>
</dbReference>
<accession>A0A3M6TTV7</accession>
<dbReference type="GO" id="GO:0004930">
    <property type="term" value="F:G protein-coupled receptor activity"/>
    <property type="evidence" value="ECO:0007669"/>
    <property type="project" value="UniProtKB-KW"/>
</dbReference>
<dbReference type="Gene3D" id="1.20.1070.10">
    <property type="entry name" value="Rhodopsin 7-helix transmembrane proteins"/>
    <property type="match status" value="1"/>
</dbReference>
<dbReference type="AlphaFoldDB" id="A0A3M6TTV7"/>
<keyword evidence="3 9" id="KW-1133">Transmembrane helix</keyword>
<dbReference type="PROSITE" id="PS00237">
    <property type="entry name" value="G_PROTEIN_RECEP_F1_1"/>
    <property type="match status" value="1"/>
</dbReference>
<sequence length="254" mass="28151">MEGVAEKTVFTVGYTVVILVSLVGNTLLISTVKRNNRLHTITYRLIINLAAADILVTFCNMPGRLARHITGRYHWFDGIPGIIVCKAASFISDSTVSCSILTLTAIAFERFCLVTFPLRKIVTIKIAKFMVVAIWLASFLSVSPLLYAMSVREINGVIYCYEDWSPLFHQETAAKVYTCMNISAEFPKEDLASGLLGSSSATQHLQSTRVCTWHSTRIFGRDFETYCCHVGTPVLGVAVNNVRKQTVVGRAENN</sequence>
<proteinExistence type="inferred from homology"/>
<evidence type="ECO:0000256" key="7">
    <source>
        <dbReference type="ARBA" id="ARBA00023224"/>
    </source>
</evidence>
<reference evidence="11 12" key="1">
    <citation type="journal article" date="2018" name="Sci. Rep.">
        <title>Comparative analysis of the Pocillopora damicornis genome highlights role of immune system in coral evolution.</title>
        <authorList>
            <person name="Cunning R."/>
            <person name="Bay R.A."/>
            <person name="Gillette P."/>
            <person name="Baker A.C."/>
            <person name="Traylor-Knowles N."/>
        </authorList>
    </citation>
    <scope>NUCLEOTIDE SEQUENCE [LARGE SCALE GENOMIC DNA]</scope>
    <source>
        <strain evidence="11">RSMAS</strain>
        <tissue evidence="11">Whole animal</tissue>
    </source>
</reference>
<dbReference type="OrthoDB" id="5975505at2759"/>
<evidence type="ECO:0000313" key="12">
    <source>
        <dbReference type="Proteomes" id="UP000275408"/>
    </source>
</evidence>
<dbReference type="EMBL" id="RCHS01002970">
    <property type="protein sequence ID" value="RMX44674.1"/>
    <property type="molecule type" value="Genomic_DNA"/>
</dbReference>
<evidence type="ECO:0000313" key="11">
    <source>
        <dbReference type="EMBL" id="RMX44674.1"/>
    </source>
</evidence>
<feature type="transmembrane region" description="Helical" evidence="9">
    <location>
        <begin position="129"/>
        <end position="149"/>
    </location>
</feature>
<evidence type="ECO:0000256" key="2">
    <source>
        <dbReference type="ARBA" id="ARBA00022692"/>
    </source>
</evidence>
<dbReference type="STRING" id="46731.A0A3M6TTV7"/>
<comment type="subcellular location">
    <subcellularLocation>
        <location evidence="1">Membrane</location>
        <topology evidence="1">Multi-pass membrane protein</topology>
    </subcellularLocation>
</comment>
<keyword evidence="6 8" id="KW-0675">Receptor</keyword>
<evidence type="ECO:0000259" key="10">
    <source>
        <dbReference type="PROSITE" id="PS50262"/>
    </source>
</evidence>
<keyword evidence="2 8" id="KW-0812">Transmembrane</keyword>
<evidence type="ECO:0000256" key="1">
    <source>
        <dbReference type="ARBA" id="ARBA00004141"/>
    </source>
</evidence>
<feature type="domain" description="G-protein coupled receptors family 1 profile" evidence="10">
    <location>
        <begin position="24"/>
        <end position="178"/>
    </location>
</feature>
<dbReference type="Pfam" id="PF00001">
    <property type="entry name" value="7tm_1"/>
    <property type="match status" value="1"/>
</dbReference>
<evidence type="ECO:0000256" key="3">
    <source>
        <dbReference type="ARBA" id="ARBA00022989"/>
    </source>
</evidence>
<dbReference type="PROSITE" id="PS50262">
    <property type="entry name" value="G_PROTEIN_RECEP_F1_2"/>
    <property type="match status" value="1"/>
</dbReference>
<evidence type="ECO:0000256" key="4">
    <source>
        <dbReference type="ARBA" id="ARBA00023040"/>
    </source>
</evidence>
<dbReference type="SUPFAM" id="SSF81321">
    <property type="entry name" value="Family A G protein-coupled receptor-like"/>
    <property type="match status" value="1"/>
</dbReference>
<dbReference type="GO" id="GO:0005886">
    <property type="term" value="C:plasma membrane"/>
    <property type="evidence" value="ECO:0007669"/>
    <property type="project" value="TreeGrafter"/>
</dbReference>